<feature type="transmembrane region" description="Helical" evidence="2">
    <location>
        <begin position="111"/>
        <end position="135"/>
    </location>
</feature>
<protein>
    <submittedName>
        <fullName evidence="3">Uncharacterized protein</fullName>
    </submittedName>
</protein>
<feature type="transmembrane region" description="Helical" evidence="2">
    <location>
        <begin position="147"/>
        <end position="171"/>
    </location>
</feature>
<evidence type="ECO:0000256" key="2">
    <source>
        <dbReference type="SAM" id="Phobius"/>
    </source>
</evidence>
<accession>A0A8J8VZ10</accession>
<keyword evidence="4" id="KW-1185">Reference proteome</keyword>
<feature type="region of interest" description="Disordered" evidence="1">
    <location>
        <begin position="1"/>
        <end position="45"/>
    </location>
</feature>
<name>A0A8J8VZ10_9EURO</name>
<feature type="compositionally biased region" description="Basic and acidic residues" evidence="1">
    <location>
        <begin position="489"/>
        <end position="499"/>
    </location>
</feature>
<evidence type="ECO:0000313" key="4">
    <source>
        <dbReference type="Proteomes" id="UP000631181"/>
    </source>
</evidence>
<feature type="compositionally biased region" description="Polar residues" evidence="1">
    <location>
        <begin position="693"/>
        <end position="703"/>
    </location>
</feature>
<feature type="compositionally biased region" description="Basic and acidic residues" evidence="1">
    <location>
        <begin position="573"/>
        <end position="594"/>
    </location>
</feature>
<feature type="compositionally biased region" description="Basic and acidic residues" evidence="1">
    <location>
        <begin position="614"/>
        <end position="625"/>
    </location>
</feature>
<keyword evidence="2" id="KW-1133">Transmembrane helix</keyword>
<feature type="region of interest" description="Disordered" evidence="1">
    <location>
        <begin position="479"/>
        <end position="522"/>
    </location>
</feature>
<feature type="compositionally biased region" description="Basic residues" evidence="1">
    <location>
        <begin position="595"/>
        <end position="607"/>
    </location>
</feature>
<reference evidence="3" key="1">
    <citation type="journal article" date="2020" name="Front. Microbiol.">
        <title>Gene regulatory networks of Penicillium echinulatum 2HH and Penicillium oxalicum 114-2 inferred by a computational biology approach.</title>
        <authorList>
            <person name="Lenz A.R."/>
            <person name="Galan-Vasquez E."/>
            <person name="Balbinot E."/>
            <person name="De Abreu F.P."/>
            <person name="De Oliveira N.S."/>
            <person name="Da Rosa L.O."/>
            <person name="De Avila E Silva S."/>
            <person name="Camassola M."/>
            <person name="Dillon A.J.P."/>
            <person name="Perez-Rueda E."/>
        </authorList>
    </citation>
    <scope>NUCLEOTIDE SEQUENCE</scope>
    <source>
        <strain evidence="3">S1M29</strain>
    </source>
</reference>
<comment type="caution">
    <text evidence="3">The sequence shown here is derived from an EMBL/GenBank/DDBJ whole genome shotgun (WGS) entry which is preliminary data.</text>
</comment>
<feature type="compositionally biased region" description="Low complexity" evidence="1">
    <location>
        <begin position="540"/>
        <end position="566"/>
    </location>
</feature>
<feature type="region of interest" description="Disordered" evidence="1">
    <location>
        <begin position="535"/>
        <end position="720"/>
    </location>
</feature>
<dbReference type="AlphaFoldDB" id="A0A8J8VZ10"/>
<organism evidence="3 4">
    <name type="scientific">Penicillium ucsense</name>
    <dbReference type="NCBI Taxonomy" id="2839758"/>
    <lineage>
        <taxon>Eukaryota</taxon>
        <taxon>Fungi</taxon>
        <taxon>Dikarya</taxon>
        <taxon>Ascomycota</taxon>
        <taxon>Pezizomycotina</taxon>
        <taxon>Eurotiomycetes</taxon>
        <taxon>Eurotiomycetidae</taxon>
        <taxon>Eurotiales</taxon>
        <taxon>Aspergillaceae</taxon>
        <taxon>Penicillium</taxon>
    </lineage>
</organism>
<proteinExistence type="predicted"/>
<keyword evidence="2" id="KW-0812">Transmembrane</keyword>
<dbReference type="Proteomes" id="UP000631181">
    <property type="component" value="Unassembled WGS sequence"/>
</dbReference>
<feature type="compositionally biased region" description="Basic and acidic residues" evidence="1">
    <location>
        <begin position="674"/>
        <end position="687"/>
    </location>
</feature>
<keyword evidence="2" id="KW-0472">Membrane</keyword>
<dbReference type="OrthoDB" id="5404940at2759"/>
<dbReference type="EMBL" id="WIWV01000084">
    <property type="protein sequence ID" value="KAF7714454.1"/>
    <property type="molecule type" value="Genomic_DNA"/>
</dbReference>
<evidence type="ECO:0000256" key="1">
    <source>
        <dbReference type="SAM" id="MobiDB-lite"/>
    </source>
</evidence>
<evidence type="ECO:0000313" key="3">
    <source>
        <dbReference type="EMBL" id="KAF7714454.1"/>
    </source>
</evidence>
<feature type="transmembrane region" description="Helical" evidence="2">
    <location>
        <begin position="85"/>
        <end position="105"/>
    </location>
</feature>
<gene>
    <name evidence="3" type="ORF">PECM_008280</name>
</gene>
<sequence>MGRSEPPFIYDRPATNSFYGPTDFNPKAVTEASRRPPPPRPIVKGPLVNINRHPDTWGSPELSSEWTPMSSRTKNAVVYTRRVQLAFRILAFIGALGSLFCSIVMTNVATTIIWILRVAPGVAILHTLYAIYHLCRSPINRPPASQASYAVFASTLDAGLVPFYVFTAYMAHGEWITGTYRWGNLFNDASLTVKLAEATFICAVVNGGLHLISLSLSVFLAVMFHKISQLPPDMNPLEDNLTARPRKTRKELEIEEKHLSASTFNSSLEDPLIGPPRSMPFMHTRGESFASDPNRGSVGGVNMKRQSVISVHSHRVPYMEPPSPHMSFQHPANQSYDILPETHVAPEYHHVPMGSPEIVDAAIGNLRLASRTAERSNSVSPVSGNWIVYPEDAEETNHNAAPDVRQSSSVYSQRTISTTTSKGVNNFRDWFAYGQKSPNVGIAIPEDTRGEYSSLATREHYGIEDDEDKRELDLGDRQFNIFPDPEEYDHDRDQDEATSRDLPFNPLMLNPPTPQPILTNSVENTDPVRRDALVDSSAVPNQTQTPSTTNPQDSPRSPRSPTARARFYGNLNEEGKPGLDMSRHVSHQEEELTRKPTKLVKKSRSKKSTAYQSLKKDDSGDEGKGKSPNPTEGDRKGRVVSNSGADIGRPVMGNSGGAPMPSYGSYIAGLGVGRRRDVSGKVAEEGRSLNMIDESTSQAQSSDQKPESARAAGWARFAGL</sequence>